<dbReference type="InterPro" id="IPR043322">
    <property type="entry name" value="CtBP"/>
</dbReference>
<comment type="similarity">
    <text evidence="1 4">Belongs to the D-isomer specific 2-hydroxyacid dehydrogenase family.</text>
</comment>
<proteinExistence type="inferred from homology"/>
<name>A0A949NIZ7_9FIRM</name>
<evidence type="ECO:0000256" key="1">
    <source>
        <dbReference type="ARBA" id="ARBA00005854"/>
    </source>
</evidence>
<dbReference type="CDD" id="cd05299">
    <property type="entry name" value="CtBP_dh"/>
    <property type="match status" value="1"/>
</dbReference>
<dbReference type="PROSITE" id="PS00671">
    <property type="entry name" value="D_2_HYDROXYACID_DH_3"/>
    <property type="match status" value="1"/>
</dbReference>
<evidence type="ECO:0000259" key="6">
    <source>
        <dbReference type="Pfam" id="PF02826"/>
    </source>
</evidence>
<evidence type="ECO:0000313" key="7">
    <source>
        <dbReference type="EMBL" id="MBU9739170.1"/>
    </source>
</evidence>
<dbReference type="PANTHER" id="PTHR43761">
    <property type="entry name" value="D-ISOMER SPECIFIC 2-HYDROXYACID DEHYDROGENASE FAMILY PROTEIN (AFU_ORTHOLOGUE AFUA_1G13630)"/>
    <property type="match status" value="1"/>
</dbReference>
<dbReference type="FunFam" id="3.40.50.720:FF:000203">
    <property type="entry name" value="D-3-phosphoglycerate dehydrogenase (SerA)"/>
    <property type="match status" value="1"/>
</dbReference>
<evidence type="ECO:0000313" key="8">
    <source>
        <dbReference type="Proteomes" id="UP000712157"/>
    </source>
</evidence>
<feature type="domain" description="D-isomer specific 2-hydroxyacid dehydrogenase NAD-binding" evidence="6">
    <location>
        <begin position="107"/>
        <end position="283"/>
    </location>
</feature>
<dbReference type="GO" id="GO:0016616">
    <property type="term" value="F:oxidoreductase activity, acting on the CH-OH group of donors, NAD or NADP as acceptor"/>
    <property type="evidence" value="ECO:0007669"/>
    <property type="project" value="InterPro"/>
</dbReference>
<keyword evidence="2 4" id="KW-0560">Oxidoreductase</keyword>
<reference evidence="7" key="1">
    <citation type="submission" date="2021-06" db="EMBL/GenBank/DDBJ databases">
        <title>Description of novel taxa of the family Lachnospiraceae.</title>
        <authorList>
            <person name="Chaplin A.V."/>
            <person name="Sokolova S.R."/>
            <person name="Pikina A.P."/>
            <person name="Korzhanova M."/>
            <person name="Belova V."/>
            <person name="Korostin D."/>
            <person name="Efimov B.A."/>
        </authorList>
    </citation>
    <scope>NUCLEOTIDE SEQUENCE</scope>
    <source>
        <strain evidence="7">ASD5720</strain>
    </source>
</reference>
<dbReference type="InterPro" id="IPR029753">
    <property type="entry name" value="D-isomer_DH_CS"/>
</dbReference>
<keyword evidence="3" id="KW-0520">NAD</keyword>
<dbReference type="PANTHER" id="PTHR43761:SF1">
    <property type="entry name" value="D-ISOMER SPECIFIC 2-HYDROXYACID DEHYDROGENASE CATALYTIC DOMAIN-CONTAINING PROTEIN-RELATED"/>
    <property type="match status" value="1"/>
</dbReference>
<dbReference type="SUPFAM" id="SSF51735">
    <property type="entry name" value="NAD(P)-binding Rossmann-fold domains"/>
    <property type="match status" value="1"/>
</dbReference>
<evidence type="ECO:0000256" key="4">
    <source>
        <dbReference type="RuleBase" id="RU003719"/>
    </source>
</evidence>
<feature type="domain" description="D-isomer specific 2-hydroxyacid dehydrogenase catalytic" evidence="5">
    <location>
        <begin position="16"/>
        <end position="315"/>
    </location>
</feature>
<dbReference type="SUPFAM" id="SSF52283">
    <property type="entry name" value="Formate/glycerate dehydrogenase catalytic domain-like"/>
    <property type="match status" value="1"/>
</dbReference>
<dbReference type="PROSITE" id="PS00670">
    <property type="entry name" value="D_2_HYDROXYACID_DH_2"/>
    <property type="match status" value="1"/>
</dbReference>
<sequence length="317" mass="34876">MKAVITDYQYESIETERSIIEGAGFTLKDYQAKETKDLIPAVEDAQAVITQYADINAEVISHMKQARMIIKYGIGVNNIDCEAAAKKGIYVCNVPDYGVEEVSDHAVAMILALGKKLPILTEAFRNGDWGYGSVVPLYRLSECTVGLVGFGRIPQMAARKLKGFGMRILAYDPYASEQTAKEAGVVLTDMEQIIKESDFLSVHCPLTKDTRHIIGREEFRKMKSTAFVINTARGGIIDEAALIEALKEKEIAGAGIDVFEQEPAGPDNELLHLPNVIATPHSAWYSEVAITTLQRKVAEEVVNVLQGNRPFHCVNGL</sequence>
<dbReference type="Pfam" id="PF02826">
    <property type="entry name" value="2-Hacid_dh_C"/>
    <property type="match status" value="1"/>
</dbReference>
<dbReference type="EMBL" id="JAHQCW010000051">
    <property type="protein sequence ID" value="MBU9739170.1"/>
    <property type="molecule type" value="Genomic_DNA"/>
</dbReference>
<dbReference type="GO" id="GO:0051287">
    <property type="term" value="F:NAD binding"/>
    <property type="evidence" value="ECO:0007669"/>
    <property type="project" value="InterPro"/>
</dbReference>
<accession>A0A949NIZ7</accession>
<evidence type="ECO:0000259" key="5">
    <source>
        <dbReference type="Pfam" id="PF00389"/>
    </source>
</evidence>
<dbReference type="AlphaFoldDB" id="A0A949NIZ7"/>
<comment type="caution">
    <text evidence="7">The sequence shown here is derived from an EMBL/GenBank/DDBJ whole genome shotgun (WGS) entry which is preliminary data.</text>
</comment>
<gene>
    <name evidence="7" type="ORF">KTH89_21765</name>
</gene>
<dbReference type="GO" id="GO:0003714">
    <property type="term" value="F:transcription corepressor activity"/>
    <property type="evidence" value="ECO:0007669"/>
    <property type="project" value="InterPro"/>
</dbReference>
<dbReference type="InterPro" id="IPR036291">
    <property type="entry name" value="NAD(P)-bd_dom_sf"/>
</dbReference>
<dbReference type="InterPro" id="IPR006140">
    <property type="entry name" value="D-isomer_DH_NAD-bd"/>
</dbReference>
<dbReference type="Pfam" id="PF00389">
    <property type="entry name" value="2-Hacid_dh"/>
    <property type="match status" value="1"/>
</dbReference>
<evidence type="ECO:0000256" key="2">
    <source>
        <dbReference type="ARBA" id="ARBA00023002"/>
    </source>
</evidence>
<keyword evidence="8" id="KW-1185">Reference proteome</keyword>
<dbReference type="Proteomes" id="UP000712157">
    <property type="component" value="Unassembled WGS sequence"/>
</dbReference>
<organism evidence="7 8">
    <name type="scientific">Diplocloster agilis</name>
    <dbReference type="NCBI Taxonomy" id="2850323"/>
    <lineage>
        <taxon>Bacteria</taxon>
        <taxon>Bacillati</taxon>
        <taxon>Bacillota</taxon>
        <taxon>Clostridia</taxon>
        <taxon>Lachnospirales</taxon>
        <taxon>Lachnospiraceae</taxon>
        <taxon>Diplocloster</taxon>
    </lineage>
</organism>
<dbReference type="Gene3D" id="3.40.50.720">
    <property type="entry name" value="NAD(P)-binding Rossmann-like Domain"/>
    <property type="match status" value="2"/>
</dbReference>
<protein>
    <submittedName>
        <fullName evidence="7">C-terminal binding protein</fullName>
    </submittedName>
</protein>
<evidence type="ECO:0000256" key="3">
    <source>
        <dbReference type="ARBA" id="ARBA00023027"/>
    </source>
</evidence>
<dbReference type="InterPro" id="IPR050418">
    <property type="entry name" value="D-iso_2-hydroxyacid_DH_PdxB"/>
</dbReference>
<dbReference type="RefSeq" id="WP_238723082.1">
    <property type="nucleotide sequence ID" value="NZ_JAHQCW010000051.1"/>
</dbReference>
<dbReference type="InterPro" id="IPR006139">
    <property type="entry name" value="D-isomer_2_OHA_DH_cat_dom"/>
</dbReference>